<dbReference type="InterPro" id="IPR015917">
    <property type="entry name" value="Pept_C14A"/>
</dbReference>
<dbReference type="InterPro" id="IPR011600">
    <property type="entry name" value="Pept_C14_caspase"/>
</dbReference>
<dbReference type="PANTHER" id="PTHR10454:SF245">
    <property type="entry name" value="CASPASE-RELATED"/>
    <property type="match status" value="1"/>
</dbReference>
<keyword evidence="5" id="KW-1185">Reference proteome</keyword>
<gene>
    <name evidence="4" type="ORF">ANN_03569</name>
</gene>
<dbReference type="PRINTS" id="PR00376">
    <property type="entry name" value="IL1BCENZYME"/>
</dbReference>
<name>A0ABQ8TZ99_PERAM</name>
<comment type="caution">
    <text evidence="4">The sequence shown here is derived from an EMBL/GenBank/DDBJ whole genome shotgun (WGS) entry which is preliminary data.</text>
</comment>
<feature type="compositionally biased region" description="Polar residues" evidence="2">
    <location>
        <begin position="170"/>
        <end position="179"/>
    </location>
</feature>
<dbReference type="Pfam" id="PF00656">
    <property type="entry name" value="Peptidase_C14"/>
    <property type="match status" value="1"/>
</dbReference>
<dbReference type="SUPFAM" id="SSF52129">
    <property type="entry name" value="Caspase-like"/>
    <property type="match status" value="1"/>
</dbReference>
<sequence length="426" mass="47842">MYILRLQGAYDNDRMDTESNQHARNLMSLSIEQLEPLSSTDKDDKINYPAGETGSRFCFDRETIRASLEEGDDPFTPTESDLRSDDDEDEGNPFSDSAPMDVPNPGKQRERRVSDVIDSIGDRPPDATSLPQMVLNSQRLSNVARGPISPVSSGYGSVDGGTPKVLVSPDWQQTTPPSSRKTRKVDVTDASISVSDALPMDEESLPPPRALEADMVVHKDADEYNMHHPRRGKAIILNHDKFDNGIMPPRDGSEFDVKRLKTTYEVLGFEVTVHDNLEYAQIKSVITNLAQEDHSDADCLMVTVLTHGMPPNFLLSRDVPYHVDMLWSYFTADNCPTLAGKPKLFIIQVKLHSSKILCKDYSFLVLQNYLCWLPFVINGEKFCFGRSRDPQFYALSAVTTELRRSSNLSLLVLFPLVALLHVRLIY</sequence>
<evidence type="ECO:0000313" key="4">
    <source>
        <dbReference type="EMBL" id="KAJ4452053.1"/>
    </source>
</evidence>
<evidence type="ECO:0000256" key="1">
    <source>
        <dbReference type="ARBA" id="ARBA00010134"/>
    </source>
</evidence>
<dbReference type="Gene3D" id="3.40.50.1460">
    <property type="match status" value="1"/>
</dbReference>
<dbReference type="PROSITE" id="PS01121">
    <property type="entry name" value="CASPASE_HIS"/>
    <property type="match status" value="1"/>
</dbReference>
<dbReference type="InterPro" id="IPR001309">
    <property type="entry name" value="Pept_C14_p20"/>
</dbReference>
<reference evidence="4 5" key="1">
    <citation type="journal article" date="2022" name="Allergy">
        <title>Genome assembly and annotation of Periplaneta americana reveal a comprehensive cockroach allergen profile.</title>
        <authorList>
            <person name="Wang L."/>
            <person name="Xiong Q."/>
            <person name="Saelim N."/>
            <person name="Wang L."/>
            <person name="Nong W."/>
            <person name="Wan A.T."/>
            <person name="Shi M."/>
            <person name="Liu X."/>
            <person name="Cao Q."/>
            <person name="Hui J.H.L."/>
            <person name="Sookrung N."/>
            <person name="Leung T.F."/>
            <person name="Tungtrongchitr A."/>
            <person name="Tsui S.K.W."/>
        </authorList>
    </citation>
    <scope>NUCLEOTIDE SEQUENCE [LARGE SCALE GENOMIC DNA]</scope>
    <source>
        <strain evidence="4">PWHHKU_190912</strain>
    </source>
</reference>
<dbReference type="PROSITE" id="PS50208">
    <property type="entry name" value="CASPASE_P20"/>
    <property type="match status" value="1"/>
</dbReference>
<organism evidence="4 5">
    <name type="scientific">Periplaneta americana</name>
    <name type="common">American cockroach</name>
    <name type="synonym">Blatta americana</name>
    <dbReference type="NCBI Taxonomy" id="6978"/>
    <lineage>
        <taxon>Eukaryota</taxon>
        <taxon>Metazoa</taxon>
        <taxon>Ecdysozoa</taxon>
        <taxon>Arthropoda</taxon>
        <taxon>Hexapoda</taxon>
        <taxon>Insecta</taxon>
        <taxon>Pterygota</taxon>
        <taxon>Neoptera</taxon>
        <taxon>Polyneoptera</taxon>
        <taxon>Dictyoptera</taxon>
        <taxon>Blattodea</taxon>
        <taxon>Blattoidea</taxon>
        <taxon>Blattidae</taxon>
        <taxon>Blattinae</taxon>
        <taxon>Periplaneta</taxon>
    </lineage>
</organism>
<dbReference type="Proteomes" id="UP001148838">
    <property type="component" value="Unassembled WGS sequence"/>
</dbReference>
<comment type="similarity">
    <text evidence="1">Belongs to the peptidase C14A family.</text>
</comment>
<feature type="domain" description="Caspase family p20" evidence="3">
    <location>
        <begin position="230"/>
        <end position="349"/>
    </location>
</feature>
<evidence type="ECO:0000259" key="3">
    <source>
        <dbReference type="PROSITE" id="PS50208"/>
    </source>
</evidence>
<dbReference type="EMBL" id="JAJSOF020000001">
    <property type="protein sequence ID" value="KAJ4452053.1"/>
    <property type="molecule type" value="Genomic_DNA"/>
</dbReference>
<dbReference type="InterPro" id="IPR016129">
    <property type="entry name" value="Caspase_his_AS"/>
</dbReference>
<evidence type="ECO:0000313" key="5">
    <source>
        <dbReference type="Proteomes" id="UP001148838"/>
    </source>
</evidence>
<accession>A0ABQ8TZ99</accession>
<dbReference type="InterPro" id="IPR002398">
    <property type="entry name" value="Pept_C14"/>
</dbReference>
<evidence type="ECO:0000256" key="2">
    <source>
        <dbReference type="SAM" id="MobiDB-lite"/>
    </source>
</evidence>
<protein>
    <recommendedName>
        <fullName evidence="3">Caspase family p20 domain-containing protein</fullName>
    </recommendedName>
</protein>
<proteinExistence type="inferred from homology"/>
<dbReference type="SMART" id="SM00115">
    <property type="entry name" value="CASc"/>
    <property type="match status" value="1"/>
</dbReference>
<feature type="region of interest" description="Disordered" evidence="2">
    <location>
        <begin position="67"/>
        <end position="112"/>
    </location>
</feature>
<feature type="region of interest" description="Disordered" evidence="2">
    <location>
        <begin position="145"/>
        <end position="190"/>
    </location>
</feature>
<dbReference type="InterPro" id="IPR029030">
    <property type="entry name" value="Caspase-like_dom_sf"/>
</dbReference>
<dbReference type="PANTHER" id="PTHR10454">
    <property type="entry name" value="CASPASE"/>
    <property type="match status" value="1"/>
</dbReference>